<evidence type="ECO:0000313" key="1">
    <source>
        <dbReference type="EMBL" id="GBM70609.1"/>
    </source>
</evidence>
<evidence type="ECO:0000313" key="2">
    <source>
        <dbReference type="Proteomes" id="UP000499080"/>
    </source>
</evidence>
<dbReference type="AlphaFoldDB" id="A0A4Y2I086"/>
<sequence>MGLHTRLTSCILPQLTNHKKEPRLSRRQQHKSWSWRSWGRVLSTGKIYYRLILVESSSGERLGYLPFNIRESEHIIRSGVLVWIASYWMEVDDCMPLMRVM</sequence>
<name>A0A4Y2I086_ARAVE</name>
<organism evidence="1 2">
    <name type="scientific">Araneus ventricosus</name>
    <name type="common">Orbweaver spider</name>
    <name type="synonym">Epeira ventricosa</name>
    <dbReference type="NCBI Taxonomy" id="182803"/>
    <lineage>
        <taxon>Eukaryota</taxon>
        <taxon>Metazoa</taxon>
        <taxon>Ecdysozoa</taxon>
        <taxon>Arthropoda</taxon>
        <taxon>Chelicerata</taxon>
        <taxon>Arachnida</taxon>
        <taxon>Araneae</taxon>
        <taxon>Araneomorphae</taxon>
        <taxon>Entelegynae</taxon>
        <taxon>Araneoidea</taxon>
        <taxon>Araneidae</taxon>
        <taxon>Araneus</taxon>
    </lineage>
</organism>
<comment type="caution">
    <text evidence="1">The sequence shown here is derived from an EMBL/GenBank/DDBJ whole genome shotgun (WGS) entry which is preliminary data.</text>
</comment>
<accession>A0A4Y2I086</accession>
<protein>
    <submittedName>
        <fullName evidence="1">Uncharacterized protein</fullName>
    </submittedName>
</protein>
<dbReference type="Proteomes" id="UP000499080">
    <property type="component" value="Unassembled WGS sequence"/>
</dbReference>
<dbReference type="EMBL" id="BGPR01002261">
    <property type="protein sequence ID" value="GBM70609.1"/>
    <property type="molecule type" value="Genomic_DNA"/>
</dbReference>
<keyword evidence="2" id="KW-1185">Reference proteome</keyword>
<reference evidence="1 2" key="1">
    <citation type="journal article" date="2019" name="Sci. Rep.">
        <title>Orb-weaving spider Araneus ventricosus genome elucidates the spidroin gene catalogue.</title>
        <authorList>
            <person name="Kono N."/>
            <person name="Nakamura H."/>
            <person name="Ohtoshi R."/>
            <person name="Moran D.A.P."/>
            <person name="Shinohara A."/>
            <person name="Yoshida Y."/>
            <person name="Fujiwara M."/>
            <person name="Mori M."/>
            <person name="Tomita M."/>
            <person name="Arakawa K."/>
        </authorList>
    </citation>
    <scope>NUCLEOTIDE SEQUENCE [LARGE SCALE GENOMIC DNA]</scope>
</reference>
<proteinExistence type="predicted"/>
<gene>
    <name evidence="1" type="ORF">AVEN_180286_1</name>
</gene>